<evidence type="ECO:0000259" key="6">
    <source>
        <dbReference type="Pfam" id="PF01694"/>
    </source>
</evidence>
<keyword evidence="7" id="KW-0378">Hydrolase</keyword>
<dbReference type="InterPro" id="IPR022764">
    <property type="entry name" value="Peptidase_S54_rhomboid_dom"/>
</dbReference>
<dbReference type="Pfam" id="PF01694">
    <property type="entry name" value="Rhomboid"/>
    <property type="match status" value="1"/>
</dbReference>
<keyword evidence="7" id="KW-0645">Protease</keyword>
<protein>
    <submittedName>
        <fullName evidence="7">Rhomboid family intramembrane serine protease</fullName>
    </submittedName>
</protein>
<gene>
    <name evidence="7" type="ORF">H8E79_04530</name>
</gene>
<dbReference type="Proteomes" id="UP000599024">
    <property type="component" value="Unassembled WGS sequence"/>
</dbReference>
<feature type="transmembrane region" description="Helical" evidence="5">
    <location>
        <begin position="194"/>
        <end position="213"/>
    </location>
</feature>
<keyword evidence="4 5" id="KW-0472">Membrane</keyword>
<accession>A0A8J6TDT9</accession>
<dbReference type="InterPro" id="IPR035952">
    <property type="entry name" value="Rhomboid-like_sf"/>
</dbReference>
<evidence type="ECO:0000256" key="4">
    <source>
        <dbReference type="ARBA" id="ARBA00023136"/>
    </source>
</evidence>
<dbReference type="InterPro" id="IPR050925">
    <property type="entry name" value="Rhomboid_protease_S54"/>
</dbReference>
<evidence type="ECO:0000256" key="5">
    <source>
        <dbReference type="SAM" id="Phobius"/>
    </source>
</evidence>
<dbReference type="GO" id="GO:0004252">
    <property type="term" value="F:serine-type endopeptidase activity"/>
    <property type="evidence" value="ECO:0007669"/>
    <property type="project" value="InterPro"/>
</dbReference>
<dbReference type="SUPFAM" id="SSF144091">
    <property type="entry name" value="Rhomboid-like"/>
    <property type="match status" value="1"/>
</dbReference>
<feature type="transmembrane region" description="Helical" evidence="5">
    <location>
        <begin position="277"/>
        <end position="298"/>
    </location>
</feature>
<dbReference type="GO" id="GO:0016020">
    <property type="term" value="C:membrane"/>
    <property type="evidence" value="ECO:0007669"/>
    <property type="project" value="UniProtKB-SubCell"/>
</dbReference>
<feature type="domain" description="Peptidase S54 rhomboid" evidence="6">
    <location>
        <begin position="128"/>
        <end position="265"/>
    </location>
</feature>
<dbReference type="GO" id="GO:0006508">
    <property type="term" value="P:proteolysis"/>
    <property type="evidence" value="ECO:0007669"/>
    <property type="project" value="UniProtKB-KW"/>
</dbReference>
<keyword evidence="2 5" id="KW-0812">Transmembrane</keyword>
<reference evidence="7 8" key="1">
    <citation type="submission" date="2020-08" db="EMBL/GenBank/DDBJ databases">
        <title>Bridging the membrane lipid divide: bacteria of the FCB group superphylum have the potential to synthesize archaeal ether lipids.</title>
        <authorList>
            <person name="Villanueva L."/>
            <person name="Von Meijenfeldt F.A.B."/>
            <person name="Westbye A.B."/>
            <person name="Yadav S."/>
            <person name="Hopmans E.C."/>
            <person name="Dutilh B.E."/>
            <person name="Sinninghe Damste J.S."/>
        </authorList>
    </citation>
    <scope>NUCLEOTIDE SEQUENCE [LARGE SCALE GENOMIC DNA]</scope>
    <source>
        <strain evidence="7">NIOZ-UU81</strain>
    </source>
</reference>
<dbReference type="AlphaFoldDB" id="A0A8J6TDT9"/>
<evidence type="ECO:0000313" key="8">
    <source>
        <dbReference type="Proteomes" id="UP000599024"/>
    </source>
</evidence>
<proteinExistence type="predicted"/>
<dbReference type="Gene3D" id="1.20.1540.10">
    <property type="entry name" value="Rhomboid-like"/>
    <property type="match status" value="1"/>
</dbReference>
<dbReference type="PANTHER" id="PTHR43731:SF26">
    <property type="entry name" value="RHOMBOID-LIKE PROTEIN 10, CHLOROPLASTIC"/>
    <property type="match status" value="1"/>
</dbReference>
<organism evidence="7 8">
    <name type="scientific">Candidatus Desulfatifera sulfidica</name>
    <dbReference type="NCBI Taxonomy" id="2841691"/>
    <lineage>
        <taxon>Bacteria</taxon>
        <taxon>Pseudomonadati</taxon>
        <taxon>Thermodesulfobacteriota</taxon>
        <taxon>Desulfobulbia</taxon>
        <taxon>Desulfobulbales</taxon>
        <taxon>Desulfobulbaceae</taxon>
        <taxon>Candidatus Desulfatifera</taxon>
    </lineage>
</organism>
<feature type="transmembrane region" description="Helical" evidence="5">
    <location>
        <begin position="248"/>
        <end position="265"/>
    </location>
</feature>
<dbReference type="EMBL" id="JACNLK010000038">
    <property type="protein sequence ID" value="MBC8208419.1"/>
    <property type="molecule type" value="Genomic_DNA"/>
</dbReference>
<feature type="transmembrane region" description="Helical" evidence="5">
    <location>
        <begin position="144"/>
        <end position="162"/>
    </location>
</feature>
<feature type="transmembrane region" description="Helical" evidence="5">
    <location>
        <begin position="86"/>
        <end position="104"/>
    </location>
</feature>
<evidence type="ECO:0000313" key="7">
    <source>
        <dbReference type="EMBL" id="MBC8208419.1"/>
    </source>
</evidence>
<evidence type="ECO:0000256" key="1">
    <source>
        <dbReference type="ARBA" id="ARBA00004141"/>
    </source>
</evidence>
<feature type="transmembrane region" description="Helical" evidence="5">
    <location>
        <begin position="169"/>
        <end position="188"/>
    </location>
</feature>
<sequence>MEQYATKSPHDRIILNTHDGERAGTCTLVLQAVNIPHRLEQTEDGLNILVPESLYEAALREIVAHDQENRDWPPPPFQAEQDFTPLLQPPTLLLIGSLMIFYSITGPWDASSIWFTAGSGDSDAILNQGQWWRLLTPLTLHADLVHLLGNCLMGGVLIHAFCRLLGNGLGLFALLLIGACGNLMNVFWHGPGHHFVGFSTAVFGLIGMLSSMGSTRRKQRTGQHLFIPLMSGAALLAMTGSSGENTDFGAHLAGLIAGLVAGWFLDRKPFTTLKHSFLFQSILFTLACTVLIGSWSTALKTATFQ</sequence>
<feature type="transmembrane region" description="Helical" evidence="5">
    <location>
        <begin position="225"/>
        <end position="242"/>
    </location>
</feature>
<dbReference type="PANTHER" id="PTHR43731">
    <property type="entry name" value="RHOMBOID PROTEASE"/>
    <property type="match status" value="1"/>
</dbReference>
<comment type="subcellular location">
    <subcellularLocation>
        <location evidence="1">Membrane</location>
        <topology evidence="1">Multi-pass membrane protein</topology>
    </subcellularLocation>
</comment>
<name>A0A8J6TDT9_9BACT</name>
<evidence type="ECO:0000256" key="2">
    <source>
        <dbReference type="ARBA" id="ARBA00022692"/>
    </source>
</evidence>
<keyword evidence="3 5" id="KW-1133">Transmembrane helix</keyword>
<evidence type="ECO:0000256" key="3">
    <source>
        <dbReference type="ARBA" id="ARBA00022989"/>
    </source>
</evidence>
<comment type="caution">
    <text evidence="7">The sequence shown here is derived from an EMBL/GenBank/DDBJ whole genome shotgun (WGS) entry which is preliminary data.</text>
</comment>